<protein>
    <submittedName>
        <fullName evidence="11">Putative ABC transport system permease protein</fullName>
    </submittedName>
</protein>
<dbReference type="AlphaFoldDB" id="A0A1G9C2U2"/>
<evidence type="ECO:0000256" key="4">
    <source>
        <dbReference type="ARBA" id="ARBA00022989"/>
    </source>
</evidence>
<evidence type="ECO:0000256" key="2">
    <source>
        <dbReference type="ARBA" id="ARBA00022475"/>
    </source>
</evidence>
<keyword evidence="5 8" id="KW-0472">Membrane</keyword>
<evidence type="ECO:0000256" key="3">
    <source>
        <dbReference type="ARBA" id="ARBA00022692"/>
    </source>
</evidence>
<feature type="transmembrane region" description="Helical" evidence="8">
    <location>
        <begin position="273"/>
        <end position="296"/>
    </location>
</feature>
<dbReference type="PANTHER" id="PTHR30572">
    <property type="entry name" value="MEMBRANE COMPONENT OF TRANSPORTER-RELATED"/>
    <property type="match status" value="1"/>
</dbReference>
<feature type="region of interest" description="Disordered" evidence="7">
    <location>
        <begin position="567"/>
        <end position="589"/>
    </location>
</feature>
<feature type="transmembrane region" description="Helical" evidence="8">
    <location>
        <begin position="728"/>
        <end position="756"/>
    </location>
</feature>
<evidence type="ECO:0000256" key="8">
    <source>
        <dbReference type="SAM" id="Phobius"/>
    </source>
</evidence>
<feature type="domain" description="MacB-like periplasmic core" evidence="10">
    <location>
        <begin position="21"/>
        <end position="237"/>
    </location>
</feature>
<accession>A0A1G9C2U2</accession>
<evidence type="ECO:0000259" key="10">
    <source>
        <dbReference type="Pfam" id="PF12704"/>
    </source>
</evidence>
<comment type="subcellular location">
    <subcellularLocation>
        <location evidence="1">Cell membrane</location>
        <topology evidence="1">Multi-pass membrane protein</topology>
    </subcellularLocation>
</comment>
<feature type="transmembrane region" description="Helical" evidence="8">
    <location>
        <begin position="362"/>
        <end position="384"/>
    </location>
</feature>
<keyword evidence="12" id="KW-1185">Reference proteome</keyword>
<dbReference type="GO" id="GO:0022857">
    <property type="term" value="F:transmembrane transporter activity"/>
    <property type="evidence" value="ECO:0007669"/>
    <property type="project" value="TreeGrafter"/>
</dbReference>
<feature type="transmembrane region" description="Helical" evidence="8">
    <location>
        <begin position="12"/>
        <end position="36"/>
    </location>
</feature>
<dbReference type="PANTHER" id="PTHR30572:SF4">
    <property type="entry name" value="ABC TRANSPORTER PERMEASE YTRF"/>
    <property type="match status" value="1"/>
</dbReference>
<dbReference type="InterPro" id="IPR050250">
    <property type="entry name" value="Macrolide_Exporter_MacB"/>
</dbReference>
<name>A0A1G9C2U2_ACTMZ</name>
<comment type="similarity">
    <text evidence="6">Belongs to the ABC-4 integral membrane protein family.</text>
</comment>
<feature type="transmembrane region" description="Helical" evidence="8">
    <location>
        <begin position="823"/>
        <end position="843"/>
    </location>
</feature>
<evidence type="ECO:0000313" key="12">
    <source>
        <dbReference type="Proteomes" id="UP000199213"/>
    </source>
</evidence>
<dbReference type="EMBL" id="FNFM01000008">
    <property type="protein sequence ID" value="SDK45595.1"/>
    <property type="molecule type" value="Genomic_DNA"/>
</dbReference>
<reference evidence="12" key="1">
    <citation type="submission" date="2016-10" db="EMBL/GenBank/DDBJ databases">
        <authorList>
            <person name="Varghese N."/>
            <person name="Submissions S."/>
        </authorList>
    </citation>
    <scope>NUCLEOTIDE SEQUENCE [LARGE SCALE GENOMIC DNA]</scope>
    <source>
        <strain evidence="12">DSM 45460</strain>
    </source>
</reference>
<feature type="transmembrane region" description="Helical" evidence="8">
    <location>
        <begin position="321"/>
        <end position="342"/>
    </location>
</feature>
<evidence type="ECO:0000256" key="7">
    <source>
        <dbReference type="SAM" id="MobiDB-lite"/>
    </source>
</evidence>
<evidence type="ECO:0000313" key="11">
    <source>
        <dbReference type="EMBL" id="SDK45595.1"/>
    </source>
</evidence>
<keyword evidence="3 8" id="KW-0812">Transmembrane</keyword>
<sequence length="860" mass="89996">MLRNTLLQLRHNIGRLTAAGLAIVLGVGFVAATLVFTGTMQSSVRHMVAAPNLAADVVVDDQMARVAEGNENDKRQQRLRKVRDTEGVDVAVPRTESYANASWKGERYSVELNRLPEQQALRWYELAEGSYADAADEVVLSERAADSANLSPGDTLTLQQPRYVSAREEESEKAPPKREVTVSGLVDIGSNVLTGGSRITVFAPQGLLNQLGTTEYRAIDLLLADGADTSAVLDRLRGKLDAGQYVKVRTGQQQADYAVKLFSGRVAVALNAVLLPFGAIALFVAGFVIVNTFSVLHAQRSRQYALLRCVGATRGQIRRSALFEALLVGLVTSVIGTVFGVLVSATVSWPLGLTDSPVDFGALGITPLALTAPVAAGLLVTFLASLAPAARAMRVAPLAALRPVPDEQASRRIGRARLVSAVVFTVAGAGFLLGGALLGSMTMAVPGGLLAVVGVLLFTPTLIPAVARAFGYLMRSLGPTGTLASGNAVRNPYRASSTSTALMIGVGLIVLLLTGTASARNGANEQIDQRYPVDVKIVAEERGQPVPEGVGQRLAALEGTAATAALSGASFEMERPETSMPEGASREDIPPATFRAMGIAPAKLAEVSRHGAEKLQRGTALVPSNILDSWGWSEGDRVELPIGESSATFRLASTDLIRSGFLLTRSDLAATGAETDTTEIWARATSDTYTPSYTGELNSLAEESTSTPIDLGGAVQKRAQFTQVLDTLLLIVTALLAVAVIIAVVGIANTLGLSVLERGRESALLRALGLTRGQLRGTLALEAVLLAVVGTVLGALVGVLFAFGGVAAMFENIGLPVSFAVPWARLLLVIACAIPAGVLASVLPARRAAKAQPAAALSEE</sequence>
<keyword evidence="4 8" id="KW-1133">Transmembrane helix</keyword>
<dbReference type="InterPro" id="IPR003838">
    <property type="entry name" value="ABC3_permease_C"/>
</dbReference>
<dbReference type="RefSeq" id="WP_092628888.1">
    <property type="nucleotide sequence ID" value="NZ_FNFM01000008.1"/>
</dbReference>
<feature type="transmembrane region" description="Helical" evidence="8">
    <location>
        <begin position="418"/>
        <end position="438"/>
    </location>
</feature>
<keyword evidence="2" id="KW-1003">Cell membrane</keyword>
<dbReference type="Pfam" id="PF02687">
    <property type="entry name" value="FtsX"/>
    <property type="match status" value="2"/>
</dbReference>
<feature type="domain" description="ABC3 transporter permease C-terminal" evidence="9">
    <location>
        <begin position="277"/>
        <end position="396"/>
    </location>
</feature>
<dbReference type="OrthoDB" id="9780560at2"/>
<dbReference type="Pfam" id="PF12704">
    <property type="entry name" value="MacB_PCD"/>
    <property type="match status" value="1"/>
</dbReference>
<evidence type="ECO:0000256" key="5">
    <source>
        <dbReference type="ARBA" id="ARBA00023136"/>
    </source>
</evidence>
<feature type="transmembrane region" description="Helical" evidence="8">
    <location>
        <begin position="444"/>
        <end position="467"/>
    </location>
</feature>
<feature type="transmembrane region" description="Helical" evidence="8">
    <location>
        <begin position="777"/>
        <end position="803"/>
    </location>
</feature>
<proteinExistence type="inferred from homology"/>
<dbReference type="Proteomes" id="UP000199213">
    <property type="component" value="Unassembled WGS sequence"/>
</dbReference>
<organism evidence="11 12">
    <name type="scientific">Actinopolyspora mzabensis</name>
    <dbReference type="NCBI Taxonomy" id="995066"/>
    <lineage>
        <taxon>Bacteria</taxon>
        <taxon>Bacillati</taxon>
        <taxon>Actinomycetota</taxon>
        <taxon>Actinomycetes</taxon>
        <taxon>Actinopolysporales</taxon>
        <taxon>Actinopolysporaceae</taxon>
        <taxon>Actinopolyspora</taxon>
    </lineage>
</organism>
<feature type="transmembrane region" description="Helical" evidence="8">
    <location>
        <begin position="500"/>
        <end position="519"/>
    </location>
</feature>
<dbReference type="GO" id="GO:0005886">
    <property type="term" value="C:plasma membrane"/>
    <property type="evidence" value="ECO:0007669"/>
    <property type="project" value="UniProtKB-SubCell"/>
</dbReference>
<dbReference type="InterPro" id="IPR025857">
    <property type="entry name" value="MacB_PCD"/>
</dbReference>
<evidence type="ECO:0000259" key="9">
    <source>
        <dbReference type="Pfam" id="PF02687"/>
    </source>
</evidence>
<gene>
    <name evidence="11" type="ORF">SAMN04487820_10858</name>
</gene>
<evidence type="ECO:0000256" key="1">
    <source>
        <dbReference type="ARBA" id="ARBA00004651"/>
    </source>
</evidence>
<feature type="domain" description="ABC3 transporter permease C-terminal" evidence="9">
    <location>
        <begin position="735"/>
        <end position="853"/>
    </location>
</feature>
<evidence type="ECO:0000256" key="6">
    <source>
        <dbReference type="ARBA" id="ARBA00038076"/>
    </source>
</evidence>